<dbReference type="EMBL" id="VSRR010029645">
    <property type="protein sequence ID" value="MPC69565.1"/>
    <property type="molecule type" value="Genomic_DNA"/>
</dbReference>
<evidence type="ECO:0000313" key="2">
    <source>
        <dbReference type="EMBL" id="MPC69565.1"/>
    </source>
</evidence>
<feature type="region of interest" description="Disordered" evidence="1">
    <location>
        <begin position="96"/>
        <end position="119"/>
    </location>
</feature>
<name>A0A5B7HJ52_PORTR</name>
<dbReference type="Proteomes" id="UP000324222">
    <property type="component" value="Unassembled WGS sequence"/>
</dbReference>
<proteinExistence type="predicted"/>
<organism evidence="2 3">
    <name type="scientific">Portunus trituberculatus</name>
    <name type="common">Swimming crab</name>
    <name type="synonym">Neptunus trituberculatus</name>
    <dbReference type="NCBI Taxonomy" id="210409"/>
    <lineage>
        <taxon>Eukaryota</taxon>
        <taxon>Metazoa</taxon>
        <taxon>Ecdysozoa</taxon>
        <taxon>Arthropoda</taxon>
        <taxon>Crustacea</taxon>
        <taxon>Multicrustacea</taxon>
        <taxon>Malacostraca</taxon>
        <taxon>Eumalacostraca</taxon>
        <taxon>Eucarida</taxon>
        <taxon>Decapoda</taxon>
        <taxon>Pleocyemata</taxon>
        <taxon>Brachyura</taxon>
        <taxon>Eubrachyura</taxon>
        <taxon>Portunoidea</taxon>
        <taxon>Portunidae</taxon>
        <taxon>Portuninae</taxon>
        <taxon>Portunus</taxon>
    </lineage>
</organism>
<comment type="caution">
    <text evidence="2">The sequence shown here is derived from an EMBL/GenBank/DDBJ whole genome shotgun (WGS) entry which is preliminary data.</text>
</comment>
<feature type="region of interest" description="Disordered" evidence="1">
    <location>
        <begin position="1"/>
        <end position="27"/>
    </location>
</feature>
<reference evidence="2 3" key="1">
    <citation type="submission" date="2019-05" db="EMBL/GenBank/DDBJ databases">
        <title>Another draft genome of Portunus trituberculatus and its Hox gene families provides insights of decapod evolution.</title>
        <authorList>
            <person name="Jeong J.-H."/>
            <person name="Song I."/>
            <person name="Kim S."/>
            <person name="Choi T."/>
            <person name="Kim D."/>
            <person name="Ryu S."/>
            <person name="Kim W."/>
        </authorList>
    </citation>
    <scope>NUCLEOTIDE SEQUENCE [LARGE SCALE GENOMIC DNA]</scope>
    <source>
        <tissue evidence="2">Muscle</tissue>
    </source>
</reference>
<evidence type="ECO:0000256" key="1">
    <source>
        <dbReference type="SAM" id="MobiDB-lite"/>
    </source>
</evidence>
<feature type="compositionally biased region" description="Polar residues" evidence="1">
    <location>
        <begin position="96"/>
        <end position="105"/>
    </location>
</feature>
<dbReference type="AlphaFoldDB" id="A0A5B7HJ52"/>
<gene>
    <name evidence="2" type="ORF">E2C01_063792</name>
</gene>
<keyword evidence="3" id="KW-1185">Reference proteome</keyword>
<evidence type="ECO:0000313" key="3">
    <source>
        <dbReference type="Proteomes" id="UP000324222"/>
    </source>
</evidence>
<protein>
    <submittedName>
        <fullName evidence="2">Uncharacterized protein</fullName>
    </submittedName>
</protein>
<sequence>MTQNYETDTGQKERGREGGTAGEGRCERREATLLSTVFAVRKLTNDTADRSGASKWAPPVALAAHLVLEDCPAKLMPLKTKLPLLETRLLGSTVITSPASDVTARSSSSSSAENRDTRTCFPDERRLAGQRLWARRRTRQLVLQHC</sequence>
<accession>A0A5B7HJ52</accession>